<evidence type="ECO:0000256" key="1">
    <source>
        <dbReference type="ARBA" id="ARBA00004370"/>
    </source>
</evidence>
<dbReference type="InterPro" id="IPR023352">
    <property type="entry name" value="MAPEG-like_dom_sf"/>
</dbReference>
<dbReference type="PANTHER" id="PTHR35371:SF1">
    <property type="entry name" value="BLR7753 PROTEIN"/>
    <property type="match status" value="1"/>
</dbReference>
<evidence type="ECO:0008006" key="7">
    <source>
        <dbReference type="Google" id="ProtNLM"/>
    </source>
</evidence>
<dbReference type="Gene3D" id="1.20.120.550">
    <property type="entry name" value="Membrane associated eicosanoid/glutathione metabolism-like domain"/>
    <property type="match status" value="1"/>
</dbReference>
<sequence length="151" mass="17101">MHSIPLSYALAYPPHLYLFTKFIKASNYAYTNMVPRANLERLGPSLPRETADMLWRARGCHMNALEGFPLFAAAMLAGTYTNISPRELNICAAEYLAARVVYSVLYMTVRSEPASYLRSAVYFYSVGIPFYVLWKAGWKVAAANERDKDKI</sequence>
<dbReference type="SUPFAM" id="SSF161084">
    <property type="entry name" value="MAPEG domain-like"/>
    <property type="match status" value="1"/>
</dbReference>
<dbReference type="InterPro" id="IPR001129">
    <property type="entry name" value="Membr-assoc_MAPEG"/>
</dbReference>
<proteinExistence type="predicted"/>
<keyword evidence="3" id="KW-1133">Transmembrane helix</keyword>
<protein>
    <recommendedName>
        <fullName evidence="7">MAPEG family protein</fullName>
    </recommendedName>
</protein>
<dbReference type="GO" id="GO:0016020">
    <property type="term" value="C:membrane"/>
    <property type="evidence" value="ECO:0007669"/>
    <property type="project" value="UniProtKB-SubCell"/>
</dbReference>
<dbReference type="EMBL" id="JAXLQG010000016">
    <property type="protein sequence ID" value="KAK5531824.1"/>
    <property type="molecule type" value="Genomic_DNA"/>
</dbReference>
<dbReference type="Proteomes" id="UP001345827">
    <property type="component" value="Unassembled WGS sequence"/>
</dbReference>
<evidence type="ECO:0000313" key="6">
    <source>
        <dbReference type="Proteomes" id="UP001345827"/>
    </source>
</evidence>
<evidence type="ECO:0000256" key="2">
    <source>
        <dbReference type="ARBA" id="ARBA00022692"/>
    </source>
</evidence>
<keyword evidence="2" id="KW-0812">Transmembrane</keyword>
<name>A0AAV9PYV1_9PEZI</name>
<keyword evidence="6" id="KW-1185">Reference proteome</keyword>
<organism evidence="5 6">
    <name type="scientific">Vermiconidia calcicola</name>
    <dbReference type="NCBI Taxonomy" id="1690605"/>
    <lineage>
        <taxon>Eukaryota</taxon>
        <taxon>Fungi</taxon>
        <taxon>Dikarya</taxon>
        <taxon>Ascomycota</taxon>
        <taxon>Pezizomycotina</taxon>
        <taxon>Dothideomycetes</taxon>
        <taxon>Dothideomycetidae</taxon>
        <taxon>Mycosphaerellales</taxon>
        <taxon>Extremaceae</taxon>
        <taxon>Vermiconidia</taxon>
    </lineage>
</organism>
<dbReference type="Pfam" id="PF01124">
    <property type="entry name" value="MAPEG"/>
    <property type="match status" value="1"/>
</dbReference>
<accession>A0AAV9PYV1</accession>
<comment type="caution">
    <text evidence="5">The sequence shown here is derived from an EMBL/GenBank/DDBJ whole genome shotgun (WGS) entry which is preliminary data.</text>
</comment>
<dbReference type="PANTHER" id="PTHR35371">
    <property type="entry name" value="INNER MEMBRANE PROTEIN"/>
    <property type="match status" value="1"/>
</dbReference>
<comment type="subcellular location">
    <subcellularLocation>
        <location evidence="1">Membrane</location>
    </subcellularLocation>
</comment>
<reference evidence="5 6" key="1">
    <citation type="submission" date="2023-06" db="EMBL/GenBank/DDBJ databases">
        <title>Black Yeasts Isolated from many extreme environments.</title>
        <authorList>
            <person name="Coleine C."/>
            <person name="Stajich J.E."/>
            <person name="Selbmann L."/>
        </authorList>
    </citation>
    <scope>NUCLEOTIDE SEQUENCE [LARGE SCALE GENOMIC DNA]</scope>
    <source>
        <strain evidence="5 6">CCFEE 5887</strain>
    </source>
</reference>
<evidence type="ECO:0000313" key="5">
    <source>
        <dbReference type="EMBL" id="KAK5531824.1"/>
    </source>
</evidence>
<dbReference type="AlphaFoldDB" id="A0AAV9PYV1"/>
<keyword evidence="4" id="KW-0472">Membrane</keyword>
<evidence type="ECO:0000256" key="4">
    <source>
        <dbReference type="ARBA" id="ARBA00023136"/>
    </source>
</evidence>
<evidence type="ECO:0000256" key="3">
    <source>
        <dbReference type="ARBA" id="ARBA00022989"/>
    </source>
</evidence>
<gene>
    <name evidence="5" type="ORF">LTR25_008154</name>
</gene>